<dbReference type="EMBL" id="FNRV01000001">
    <property type="protein sequence ID" value="SEC89992.1"/>
    <property type="molecule type" value="Genomic_DNA"/>
</dbReference>
<organism evidence="1 2">
    <name type="scientific">Pseudomonas mohnii</name>
    <dbReference type="NCBI Taxonomy" id="395600"/>
    <lineage>
        <taxon>Bacteria</taxon>
        <taxon>Pseudomonadati</taxon>
        <taxon>Pseudomonadota</taxon>
        <taxon>Gammaproteobacteria</taxon>
        <taxon>Pseudomonadales</taxon>
        <taxon>Pseudomonadaceae</taxon>
        <taxon>Pseudomonas</taxon>
    </lineage>
</organism>
<gene>
    <name evidence="1" type="ORF">SAMN05216205_3569</name>
</gene>
<protein>
    <submittedName>
        <fullName evidence="1">Uncharacterized protein</fullName>
    </submittedName>
</protein>
<proteinExistence type="predicted"/>
<evidence type="ECO:0000313" key="2">
    <source>
        <dbReference type="Proteomes" id="UP000199665"/>
    </source>
</evidence>
<sequence length="59" mass="6565">MLSTEALTEFVENQAGFIHTSALIMFGGVFRAGYSFQVMTTSCRPWQLSQGRCEVAMAR</sequence>
<reference evidence="1 2" key="1">
    <citation type="submission" date="2016-10" db="EMBL/GenBank/DDBJ databases">
        <authorList>
            <person name="Varghese N."/>
            <person name="Submissions S."/>
        </authorList>
    </citation>
    <scope>NUCLEOTIDE SEQUENCE [LARGE SCALE GENOMIC DNA]</scope>
    <source>
        <strain evidence="1 2">DSM 18327</strain>
    </source>
</reference>
<accession>A0ABY0Y485</accession>
<keyword evidence="2" id="KW-1185">Reference proteome</keyword>
<name>A0ABY0Y485_9PSED</name>
<evidence type="ECO:0000313" key="1">
    <source>
        <dbReference type="EMBL" id="SEC89992.1"/>
    </source>
</evidence>
<comment type="caution">
    <text evidence="1">The sequence shown here is derived from an EMBL/GenBank/DDBJ whole genome shotgun (WGS) entry which is preliminary data.</text>
</comment>
<dbReference type="Proteomes" id="UP000199665">
    <property type="component" value="Unassembled WGS sequence"/>
</dbReference>